<evidence type="ECO:0000313" key="9">
    <source>
        <dbReference type="Proteomes" id="UP000015105"/>
    </source>
</evidence>
<proteinExistence type="predicted"/>
<evidence type="ECO:0000256" key="5">
    <source>
        <dbReference type="PROSITE-ProRule" id="PRU01015"/>
    </source>
</evidence>
<feature type="region of interest" description="Disordered" evidence="6">
    <location>
        <begin position="1"/>
        <end position="61"/>
    </location>
</feature>
<dbReference type="AlphaFoldDB" id="A0A452YKR9"/>
<dbReference type="Gene3D" id="2.70.160.11">
    <property type="entry name" value="Hnrnp arginine n-methyltransferase1"/>
    <property type="match status" value="1"/>
</dbReference>
<reference evidence="8" key="3">
    <citation type="journal article" date="2017" name="Nature">
        <title>Genome sequence of the progenitor of the wheat D genome Aegilops tauschii.</title>
        <authorList>
            <person name="Luo M.C."/>
            <person name="Gu Y.Q."/>
            <person name="Puiu D."/>
            <person name="Wang H."/>
            <person name="Twardziok S.O."/>
            <person name="Deal K.R."/>
            <person name="Huo N."/>
            <person name="Zhu T."/>
            <person name="Wang L."/>
            <person name="Wang Y."/>
            <person name="McGuire P.E."/>
            <person name="Liu S."/>
            <person name="Long H."/>
            <person name="Ramasamy R.K."/>
            <person name="Rodriguez J.C."/>
            <person name="Van S.L."/>
            <person name="Yuan L."/>
            <person name="Wang Z."/>
            <person name="Xia Z."/>
            <person name="Xiao L."/>
            <person name="Anderson O.D."/>
            <person name="Ouyang S."/>
            <person name="Liang Y."/>
            <person name="Zimin A.V."/>
            <person name="Pertea G."/>
            <person name="Qi P."/>
            <person name="Bennetzen J.L."/>
            <person name="Dai X."/>
            <person name="Dawson M.W."/>
            <person name="Muller H.G."/>
            <person name="Kugler K."/>
            <person name="Rivarola-Duarte L."/>
            <person name="Spannagl M."/>
            <person name="Mayer K.F.X."/>
            <person name="Lu F.H."/>
            <person name="Bevan M.W."/>
            <person name="Leroy P."/>
            <person name="Li P."/>
            <person name="You F.M."/>
            <person name="Sun Q."/>
            <person name="Liu Z."/>
            <person name="Lyons E."/>
            <person name="Wicker T."/>
            <person name="Salzberg S.L."/>
            <person name="Devos K.M."/>
            <person name="Dvorak J."/>
        </authorList>
    </citation>
    <scope>NUCLEOTIDE SEQUENCE [LARGE SCALE GENOMIC DNA]</scope>
    <source>
        <strain evidence="8">cv. AL8/78</strain>
    </source>
</reference>
<dbReference type="Proteomes" id="UP000015105">
    <property type="component" value="Chromosome 1D"/>
</dbReference>
<dbReference type="GO" id="GO:0032259">
    <property type="term" value="P:methylation"/>
    <property type="evidence" value="ECO:0007669"/>
    <property type="project" value="UniProtKB-KW"/>
</dbReference>
<keyword evidence="3 5" id="KW-0949">S-adenosyl-L-methionine</keyword>
<feature type="domain" description="Protein arginine N-methyltransferase" evidence="7">
    <location>
        <begin position="213"/>
        <end position="316"/>
    </location>
</feature>
<protein>
    <recommendedName>
        <fullName evidence="7">Protein arginine N-methyltransferase domain-containing protein</fullName>
    </recommendedName>
</protein>
<reference evidence="9" key="1">
    <citation type="journal article" date="2014" name="Science">
        <title>Ancient hybridizations among the ancestral genomes of bread wheat.</title>
        <authorList>
            <consortium name="International Wheat Genome Sequencing Consortium,"/>
            <person name="Marcussen T."/>
            <person name="Sandve S.R."/>
            <person name="Heier L."/>
            <person name="Spannagl M."/>
            <person name="Pfeifer M."/>
            <person name="Jakobsen K.S."/>
            <person name="Wulff B.B."/>
            <person name="Steuernagel B."/>
            <person name="Mayer K.F."/>
            <person name="Olsen O.A."/>
        </authorList>
    </citation>
    <scope>NUCLEOTIDE SEQUENCE [LARGE SCALE GENOMIC DNA]</scope>
    <source>
        <strain evidence="9">cv. AL8/78</strain>
    </source>
</reference>
<evidence type="ECO:0000256" key="1">
    <source>
        <dbReference type="ARBA" id="ARBA00022603"/>
    </source>
</evidence>
<reference evidence="9" key="2">
    <citation type="journal article" date="2017" name="Nat. Plants">
        <title>The Aegilops tauschii genome reveals multiple impacts of transposons.</title>
        <authorList>
            <person name="Zhao G."/>
            <person name="Zou C."/>
            <person name="Li K."/>
            <person name="Wang K."/>
            <person name="Li T."/>
            <person name="Gao L."/>
            <person name="Zhang X."/>
            <person name="Wang H."/>
            <person name="Yang Z."/>
            <person name="Liu X."/>
            <person name="Jiang W."/>
            <person name="Mao L."/>
            <person name="Kong X."/>
            <person name="Jiao Y."/>
            <person name="Jia J."/>
        </authorList>
    </citation>
    <scope>NUCLEOTIDE SEQUENCE [LARGE SCALE GENOMIC DNA]</scope>
    <source>
        <strain evidence="9">cv. AL8/78</strain>
    </source>
</reference>
<dbReference type="Gene3D" id="3.40.50.150">
    <property type="entry name" value="Vaccinia Virus protein VP39"/>
    <property type="match status" value="1"/>
</dbReference>
<evidence type="ECO:0000313" key="8">
    <source>
        <dbReference type="EnsemblPlants" id="AET1Gv20450900.3"/>
    </source>
</evidence>
<evidence type="ECO:0000256" key="2">
    <source>
        <dbReference type="ARBA" id="ARBA00022679"/>
    </source>
</evidence>
<dbReference type="PANTHER" id="PTHR11006:SF73">
    <property type="entry name" value="PROTEIN ARGININE N-METHYLTRANSFERASE 6"/>
    <property type="match status" value="1"/>
</dbReference>
<dbReference type="PROSITE" id="PS51678">
    <property type="entry name" value="SAM_MT_PRMT"/>
    <property type="match status" value="1"/>
</dbReference>
<dbReference type="PANTHER" id="PTHR11006">
    <property type="entry name" value="PROTEIN ARGININE N-METHYLTRANSFERASE"/>
    <property type="match status" value="1"/>
</dbReference>
<reference evidence="8" key="4">
    <citation type="submission" date="2019-03" db="UniProtKB">
        <authorList>
            <consortium name="EnsemblPlants"/>
        </authorList>
    </citation>
    <scope>IDENTIFICATION</scope>
</reference>
<dbReference type="GO" id="GO:0042054">
    <property type="term" value="F:histone methyltransferase activity"/>
    <property type="evidence" value="ECO:0007669"/>
    <property type="project" value="TreeGrafter"/>
</dbReference>
<dbReference type="InterPro" id="IPR055135">
    <property type="entry name" value="PRMT_dom"/>
</dbReference>
<dbReference type="Gramene" id="AET1Gv20450900.3">
    <property type="protein sequence ID" value="AET1Gv20450900.3"/>
    <property type="gene ID" value="AET1Gv20450900"/>
</dbReference>
<evidence type="ECO:0000256" key="6">
    <source>
        <dbReference type="SAM" id="MobiDB-lite"/>
    </source>
</evidence>
<reference evidence="8" key="5">
    <citation type="journal article" date="2021" name="G3 (Bethesda)">
        <title>Aegilops tauschii genome assembly Aet v5.0 features greater sequence contiguity and improved annotation.</title>
        <authorList>
            <person name="Wang L."/>
            <person name="Zhu T."/>
            <person name="Rodriguez J.C."/>
            <person name="Deal K.R."/>
            <person name="Dubcovsky J."/>
            <person name="McGuire P.E."/>
            <person name="Lux T."/>
            <person name="Spannagl M."/>
            <person name="Mayer K.F.X."/>
            <person name="Baldrich P."/>
            <person name="Meyers B.C."/>
            <person name="Huo N."/>
            <person name="Gu Y.Q."/>
            <person name="Zhou H."/>
            <person name="Devos K.M."/>
            <person name="Bennetzen J.L."/>
            <person name="Unver T."/>
            <person name="Budak H."/>
            <person name="Gulick P.J."/>
            <person name="Galiba G."/>
            <person name="Kalapos B."/>
            <person name="Nelson D.R."/>
            <person name="Li P."/>
            <person name="You F.M."/>
            <person name="Luo M.C."/>
            <person name="Dvorak J."/>
        </authorList>
    </citation>
    <scope>NUCLEOTIDE SEQUENCE [LARGE SCALE GENOMIC DNA]</scope>
    <source>
        <strain evidence="8">cv. AL8/78</strain>
    </source>
</reference>
<dbReference type="FunFam" id="2.70.160.11:FF:000008">
    <property type="entry name" value="Protein arginine N-methyltransferase 6"/>
    <property type="match status" value="1"/>
</dbReference>
<dbReference type="InterPro" id="IPR029063">
    <property type="entry name" value="SAM-dependent_MTases_sf"/>
</dbReference>
<dbReference type="SUPFAM" id="SSF53335">
    <property type="entry name" value="S-adenosyl-L-methionine-dependent methyltransferases"/>
    <property type="match status" value="1"/>
</dbReference>
<feature type="compositionally biased region" description="Basic residues" evidence="6">
    <location>
        <begin position="1"/>
        <end position="14"/>
    </location>
</feature>
<dbReference type="InterPro" id="IPR025799">
    <property type="entry name" value="Arg_MeTrfase"/>
</dbReference>
<dbReference type="EnsemblPlants" id="AET1Gv20450900.3">
    <property type="protein sequence ID" value="AET1Gv20450900.3"/>
    <property type="gene ID" value="AET1Gv20450900"/>
</dbReference>
<evidence type="ECO:0000256" key="3">
    <source>
        <dbReference type="ARBA" id="ARBA00022691"/>
    </source>
</evidence>
<accession>A0A452YKR9</accession>
<dbReference type="Pfam" id="PF22528">
    <property type="entry name" value="PRMT_C"/>
    <property type="match status" value="2"/>
</dbReference>
<organism evidence="8 9">
    <name type="scientific">Aegilops tauschii subsp. strangulata</name>
    <name type="common">Goatgrass</name>
    <dbReference type="NCBI Taxonomy" id="200361"/>
    <lineage>
        <taxon>Eukaryota</taxon>
        <taxon>Viridiplantae</taxon>
        <taxon>Streptophyta</taxon>
        <taxon>Embryophyta</taxon>
        <taxon>Tracheophyta</taxon>
        <taxon>Spermatophyta</taxon>
        <taxon>Magnoliopsida</taxon>
        <taxon>Liliopsida</taxon>
        <taxon>Poales</taxon>
        <taxon>Poaceae</taxon>
        <taxon>BOP clade</taxon>
        <taxon>Pooideae</taxon>
        <taxon>Triticodae</taxon>
        <taxon>Triticeae</taxon>
        <taxon>Triticinae</taxon>
        <taxon>Aegilops</taxon>
    </lineage>
</organism>
<keyword evidence="9" id="KW-1185">Reference proteome</keyword>
<keyword evidence="1 5" id="KW-0489">Methyltransferase</keyword>
<keyword evidence="2 5" id="KW-0808">Transferase</keyword>
<dbReference type="CDD" id="cd02440">
    <property type="entry name" value="AdoMet_MTases"/>
    <property type="match status" value="1"/>
</dbReference>
<dbReference type="GO" id="GO:0016274">
    <property type="term" value="F:protein-arginine N-methyltransferase activity"/>
    <property type="evidence" value="ECO:0007669"/>
    <property type="project" value="InterPro"/>
</dbReference>
<comment type="function">
    <text evidence="4">Arginine methyltransferase that can both catalyze the formation of omega-N monomethylarginine (MMA) and asymmetrical dimethylarginine (aDMA).</text>
</comment>
<dbReference type="FunFam" id="3.40.50.150:FF:000016">
    <property type="entry name" value="Protein arginine N-methyltransferase 6"/>
    <property type="match status" value="1"/>
</dbReference>
<sequence>SSPSHSHSRQGHRPRTQDTFPPMLAGGEDGNGHLPRPRRPRRVGGMGSPSGQAASALPHPAPPPCTDYDMAYFKAYSHIGVHEEMLKDHVRTNTYRNAIMHHKDLISGKVVLDVGCGTGVLSIFCAFAGATRVYAVDASDIALQAMEIVRENELSDKVIVLHGRIEDVEIEEKVDVIISEWMGYMLLYESMLGSVIFARDKWLKPGGLILPSHASLYLAPITNSHRYQDSIYFWRDVYGIKMSCMMPLAKQCTFMEPSVETISGENVLTWPTVAQVDCYTIQAPDLETITAAYKFTSMLQAPLHGFAFWFDVEFNGPVRQKFKKQASQPLDVNMQNSNPSNKKKKADVSIVLSTAPEDAPTHWQQTLLYLFEPIELKKNQIMEGSVTISQSQQHARFLNICLKYFTGDQWYVKESVMR</sequence>
<feature type="domain" description="Protein arginine N-methyltransferase" evidence="7">
    <location>
        <begin position="346"/>
        <end position="407"/>
    </location>
</feature>
<evidence type="ECO:0000259" key="7">
    <source>
        <dbReference type="Pfam" id="PF22528"/>
    </source>
</evidence>
<evidence type="ECO:0000256" key="4">
    <source>
        <dbReference type="ARBA" id="ARBA00057190"/>
    </source>
</evidence>
<name>A0A452YKR9_AEGTS</name>
<dbReference type="Pfam" id="PF06325">
    <property type="entry name" value="PrmA"/>
    <property type="match status" value="1"/>
</dbReference>